<accession>A0ABW4CIB2</accession>
<feature type="transmembrane region" description="Helical" evidence="1">
    <location>
        <begin position="55"/>
        <end position="84"/>
    </location>
</feature>
<protein>
    <submittedName>
        <fullName evidence="3">Zinc-ribbon domain-containing protein</fullName>
    </submittedName>
</protein>
<evidence type="ECO:0000256" key="1">
    <source>
        <dbReference type="SAM" id="Phobius"/>
    </source>
</evidence>
<proteinExistence type="predicted"/>
<keyword evidence="1" id="KW-1133">Transmembrane helix</keyword>
<keyword evidence="1" id="KW-0812">Transmembrane</keyword>
<dbReference type="Pfam" id="PF13240">
    <property type="entry name" value="Zn_Ribbon_1"/>
    <property type="match status" value="1"/>
</dbReference>
<keyword evidence="4" id="KW-1185">Reference proteome</keyword>
<keyword evidence="1" id="KW-0472">Membrane</keyword>
<dbReference type="EMBL" id="JBHTOC010000007">
    <property type="protein sequence ID" value="MFD1429759.1"/>
    <property type="molecule type" value="Genomic_DNA"/>
</dbReference>
<dbReference type="InterPro" id="IPR026870">
    <property type="entry name" value="Zinc_ribbon_dom"/>
</dbReference>
<feature type="transmembrane region" description="Helical" evidence="1">
    <location>
        <begin position="91"/>
        <end position="115"/>
    </location>
</feature>
<organism evidence="3 4">
    <name type="scientific">Lacticaseibacillus mingshuiensis</name>
    <dbReference type="NCBI Taxonomy" id="2799574"/>
    <lineage>
        <taxon>Bacteria</taxon>
        <taxon>Bacillati</taxon>
        <taxon>Bacillota</taxon>
        <taxon>Bacilli</taxon>
        <taxon>Lactobacillales</taxon>
        <taxon>Lactobacillaceae</taxon>
        <taxon>Lacticaseibacillus</taxon>
    </lineage>
</organism>
<comment type="caution">
    <text evidence="3">The sequence shown here is derived from an EMBL/GenBank/DDBJ whole genome shotgun (WGS) entry which is preliminary data.</text>
</comment>
<evidence type="ECO:0000259" key="2">
    <source>
        <dbReference type="Pfam" id="PF13240"/>
    </source>
</evidence>
<evidence type="ECO:0000313" key="4">
    <source>
        <dbReference type="Proteomes" id="UP001597196"/>
    </source>
</evidence>
<feature type="domain" description="Zinc-ribbon" evidence="2">
    <location>
        <begin position="10"/>
        <end position="29"/>
    </location>
</feature>
<reference evidence="4" key="1">
    <citation type="journal article" date="2019" name="Int. J. Syst. Evol. Microbiol.">
        <title>The Global Catalogue of Microorganisms (GCM) 10K type strain sequencing project: providing services to taxonomists for standard genome sequencing and annotation.</title>
        <authorList>
            <consortium name="The Broad Institute Genomics Platform"/>
            <consortium name="The Broad Institute Genome Sequencing Center for Infectious Disease"/>
            <person name="Wu L."/>
            <person name="Ma J."/>
        </authorList>
    </citation>
    <scope>NUCLEOTIDE SEQUENCE [LARGE SCALE GENOMIC DNA]</scope>
    <source>
        <strain evidence="4">CCM 8980</strain>
    </source>
</reference>
<evidence type="ECO:0000313" key="3">
    <source>
        <dbReference type="EMBL" id="MFD1429759.1"/>
    </source>
</evidence>
<gene>
    <name evidence="3" type="ORF">ACFQ4P_05815</name>
</gene>
<sequence>MDSQDKSQKYCSNCGSPLNDGIKFCPKCGVPQDQGKESSGAFITSTDKSKTHTSYIAWGWVCAAVSLFIPIVGAGSITFGVLLIKDKRLSAAIPLIVCSSIFIILGLTGFGAGFFGAL</sequence>
<name>A0ABW4CIB2_9LACO</name>
<dbReference type="Proteomes" id="UP001597196">
    <property type="component" value="Unassembled WGS sequence"/>
</dbReference>
<dbReference type="RefSeq" id="WP_203637039.1">
    <property type="nucleotide sequence ID" value="NZ_BOLS01000006.1"/>
</dbReference>